<name>A0A1E4TR71_PACTA</name>
<gene>
    <name evidence="1" type="ORF">PACTADRAFT_35062</name>
</gene>
<evidence type="ECO:0000313" key="2">
    <source>
        <dbReference type="Proteomes" id="UP000094236"/>
    </source>
</evidence>
<reference evidence="2" key="1">
    <citation type="submission" date="2016-05" db="EMBL/GenBank/DDBJ databases">
        <title>Comparative genomics of biotechnologically important yeasts.</title>
        <authorList>
            <consortium name="DOE Joint Genome Institute"/>
            <person name="Riley R."/>
            <person name="Haridas S."/>
            <person name="Wolfe K.H."/>
            <person name="Lopes M.R."/>
            <person name="Hittinger C.T."/>
            <person name="Goker M."/>
            <person name="Salamov A."/>
            <person name="Wisecaver J."/>
            <person name="Long T.M."/>
            <person name="Aerts A.L."/>
            <person name="Barry K."/>
            <person name="Choi C."/>
            <person name="Clum A."/>
            <person name="Coughlan A.Y."/>
            <person name="Deshpande S."/>
            <person name="Douglass A.P."/>
            <person name="Hanson S.J."/>
            <person name="Klenk H.-P."/>
            <person name="Labutti K."/>
            <person name="Lapidus A."/>
            <person name="Lindquist E."/>
            <person name="Lipzen A."/>
            <person name="Meier-Kolthoff J.P."/>
            <person name="Ohm R.A."/>
            <person name="Otillar R.P."/>
            <person name="Pangilinan J."/>
            <person name="Peng Y."/>
            <person name="Rokas A."/>
            <person name="Rosa C.A."/>
            <person name="Scheuner C."/>
            <person name="Sibirny A.A."/>
            <person name="Slot J.C."/>
            <person name="Stielow J.B."/>
            <person name="Sun H."/>
            <person name="Kurtzman C.P."/>
            <person name="Blackwell M."/>
            <person name="Grigoriev I.V."/>
            <person name="Jeffries T.W."/>
        </authorList>
    </citation>
    <scope>NUCLEOTIDE SEQUENCE [LARGE SCALE GENOMIC DNA]</scope>
    <source>
        <strain evidence="2">NRRL Y-2460</strain>
    </source>
</reference>
<protein>
    <submittedName>
        <fullName evidence="1">Uncharacterized protein</fullName>
    </submittedName>
</protein>
<organism evidence="1 2">
    <name type="scientific">Pachysolen tannophilus NRRL Y-2460</name>
    <dbReference type="NCBI Taxonomy" id="669874"/>
    <lineage>
        <taxon>Eukaryota</taxon>
        <taxon>Fungi</taxon>
        <taxon>Dikarya</taxon>
        <taxon>Ascomycota</taxon>
        <taxon>Saccharomycotina</taxon>
        <taxon>Pichiomycetes</taxon>
        <taxon>Pachysolenaceae</taxon>
        <taxon>Pachysolen</taxon>
    </lineage>
</organism>
<sequence>MEGNGKKQLHKDNQIQLTLNEDQDNHHFPNIEHQYHNSSCAKDDESFNLDKFFSELSSHGNSLGDESEISTSNDYRQNLEISNNQDTINNDNNNSTYQSEDFISSNNYTYQPYINGHNLKEASSAIFETIFGCPQQSHNNNNNNIDQNDDKTITENFASPREPNFNLEDNLKKITETYSGNPEDFAPPNNSIPAELTTTGTYSDTNANIVTNINTNSNSNSNSNNNSNPLNKIYNYHDNVLDFLEPDAIQFLTEASLQTQQQTQNQNQNCAANFVSNTEGILNPKTKIPQKICWDEISPLTDKTTEVPSRQSSIGSIPKVNLVSPQQRYISKMKLEEDGKSNSEEGFKIPPAPLTTINIEKKIDNFNKQERNRFDFQTGPILIEASKCGTEYGDMLPFEKACFINLPLEYWGSKKVSEETRSWVLSELSWFDEKQTGSNKSSLCDEDIKLAEKDTYNQMLKETEENVIKVRKKQVKRNMNPIPAFFRPVSYLNVTGYTKKYIRKSPESVCGSLNFRVAGAWSRRSGEEERPNVKRRRK</sequence>
<dbReference type="EMBL" id="KV454016">
    <property type="protein sequence ID" value="ODV94255.1"/>
    <property type="molecule type" value="Genomic_DNA"/>
</dbReference>
<accession>A0A1E4TR71</accession>
<proteinExistence type="predicted"/>
<dbReference type="AlphaFoldDB" id="A0A1E4TR71"/>
<dbReference type="Proteomes" id="UP000094236">
    <property type="component" value="Unassembled WGS sequence"/>
</dbReference>
<keyword evidence="2" id="KW-1185">Reference proteome</keyword>
<evidence type="ECO:0000313" key="1">
    <source>
        <dbReference type="EMBL" id="ODV94255.1"/>
    </source>
</evidence>